<dbReference type="InterPro" id="IPR013830">
    <property type="entry name" value="SGNH_hydro"/>
</dbReference>
<dbReference type="SUPFAM" id="SSF52266">
    <property type="entry name" value="SGNH hydrolase"/>
    <property type="match status" value="1"/>
</dbReference>
<protein>
    <submittedName>
        <fullName evidence="2">GDSL-like Lipase/Acylhydrolase</fullName>
    </submittedName>
</protein>
<dbReference type="PANTHER" id="PTHR30383">
    <property type="entry name" value="THIOESTERASE 1/PROTEASE 1/LYSOPHOSPHOLIPASE L1"/>
    <property type="match status" value="1"/>
</dbReference>
<accession>A0AAC9D2Y4</accession>
<name>A0AAC9D2Y4_9FLAO</name>
<feature type="domain" description="SGNH hydrolase-type esterase" evidence="1">
    <location>
        <begin position="50"/>
        <end position="208"/>
    </location>
</feature>
<dbReference type="AlphaFoldDB" id="A0AAC9D2Y4"/>
<sequence>MLKSFYVFFSTVCMGLFAQENKQIFHNYFYDQRRSFFESMPTDKNEIILLGDSITNCANWEEIFPDKKVKNRGISGDITLGVLDRMDEIVRSKPKKVFILIGINDIAQKISPEKILENYQNIILKLKNDSPRTRVYIQSILPTNDEFDTFKNHQGKMQMIKEINIELEKLAKENKVEFINLFQYFLDQNGKLSKSYTNDGLHLLGPGYLLWASIIKKYIE</sequence>
<gene>
    <name evidence="2" type="ORF">BB050_03928</name>
</gene>
<dbReference type="KEGG" id="fjg:BB050_03928"/>
<dbReference type="InterPro" id="IPR051532">
    <property type="entry name" value="Ester_Hydrolysis_Enzymes"/>
</dbReference>
<reference evidence="2 3" key="1">
    <citation type="submission" date="2016-08" db="EMBL/GenBank/DDBJ databases">
        <title>Complete genome sequence of Flavobacterium johnsoniae strain GSE09, a volatile-producing biocontrol agent isolated from cucumber (Cucumis sativus).</title>
        <authorList>
            <person name="Jeong J.-J."/>
            <person name="Oh J.Y."/>
            <person name="Jim Y.J."/>
            <person name="Sang M.K."/>
            <person name="Kim K.D."/>
        </authorList>
    </citation>
    <scope>NUCLEOTIDE SEQUENCE [LARGE SCALE GENOMIC DNA]</scope>
    <source>
        <strain evidence="2 3">GSE09</strain>
    </source>
</reference>
<dbReference type="EMBL" id="CP016907">
    <property type="protein sequence ID" value="AOC97006.1"/>
    <property type="molecule type" value="Genomic_DNA"/>
</dbReference>
<dbReference type="InterPro" id="IPR036514">
    <property type="entry name" value="SGNH_hydro_sf"/>
</dbReference>
<dbReference type="GO" id="GO:0004622">
    <property type="term" value="F:phosphatidylcholine lysophospholipase activity"/>
    <property type="evidence" value="ECO:0007669"/>
    <property type="project" value="TreeGrafter"/>
</dbReference>
<evidence type="ECO:0000313" key="2">
    <source>
        <dbReference type="EMBL" id="AOC97006.1"/>
    </source>
</evidence>
<dbReference type="Pfam" id="PF13472">
    <property type="entry name" value="Lipase_GDSL_2"/>
    <property type="match status" value="1"/>
</dbReference>
<evidence type="ECO:0000313" key="3">
    <source>
        <dbReference type="Proteomes" id="UP000093276"/>
    </source>
</evidence>
<proteinExistence type="predicted"/>
<dbReference type="PANTHER" id="PTHR30383:SF5">
    <property type="entry name" value="SGNH HYDROLASE-TYPE ESTERASE DOMAIN-CONTAINING PROTEIN"/>
    <property type="match status" value="1"/>
</dbReference>
<organism evidence="2 3">
    <name type="scientific">Flavobacterium anhuiense</name>
    <dbReference type="NCBI Taxonomy" id="459526"/>
    <lineage>
        <taxon>Bacteria</taxon>
        <taxon>Pseudomonadati</taxon>
        <taxon>Bacteroidota</taxon>
        <taxon>Flavobacteriia</taxon>
        <taxon>Flavobacteriales</taxon>
        <taxon>Flavobacteriaceae</taxon>
        <taxon>Flavobacterium</taxon>
    </lineage>
</organism>
<dbReference type="Gene3D" id="3.40.50.1110">
    <property type="entry name" value="SGNH hydrolase"/>
    <property type="match status" value="1"/>
</dbReference>
<dbReference type="Proteomes" id="UP000093276">
    <property type="component" value="Chromosome"/>
</dbReference>
<evidence type="ECO:0000259" key="1">
    <source>
        <dbReference type="Pfam" id="PF13472"/>
    </source>
</evidence>